<evidence type="ECO:0000313" key="2">
    <source>
        <dbReference type="EMBL" id="JAD64572.1"/>
    </source>
</evidence>
<protein>
    <submittedName>
        <fullName evidence="2">Uncharacterized protein</fullName>
    </submittedName>
</protein>
<accession>A0A0A9BZ89</accession>
<dbReference type="EMBL" id="GBRH01233323">
    <property type="protein sequence ID" value="JAD64572.1"/>
    <property type="molecule type" value="Transcribed_RNA"/>
</dbReference>
<organism evidence="2">
    <name type="scientific">Arundo donax</name>
    <name type="common">Giant reed</name>
    <name type="synonym">Donax arundinaceus</name>
    <dbReference type="NCBI Taxonomy" id="35708"/>
    <lineage>
        <taxon>Eukaryota</taxon>
        <taxon>Viridiplantae</taxon>
        <taxon>Streptophyta</taxon>
        <taxon>Embryophyta</taxon>
        <taxon>Tracheophyta</taxon>
        <taxon>Spermatophyta</taxon>
        <taxon>Magnoliopsida</taxon>
        <taxon>Liliopsida</taxon>
        <taxon>Poales</taxon>
        <taxon>Poaceae</taxon>
        <taxon>PACMAD clade</taxon>
        <taxon>Arundinoideae</taxon>
        <taxon>Arundineae</taxon>
        <taxon>Arundo</taxon>
    </lineage>
</organism>
<dbReference type="AlphaFoldDB" id="A0A0A9BZ89"/>
<feature type="chain" id="PRO_5002043011" evidence="1">
    <location>
        <begin position="22"/>
        <end position="31"/>
    </location>
</feature>
<reference evidence="2" key="1">
    <citation type="submission" date="2014-09" db="EMBL/GenBank/DDBJ databases">
        <authorList>
            <person name="Magalhaes I.L.F."/>
            <person name="Oliveira U."/>
            <person name="Santos F.R."/>
            <person name="Vidigal T.H.D.A."/>
            <person name="Brescovit A.D."/>
            <person name="Santos A.J."/>
        </authorList>
    </citation>
    <scope>NUCLEOTIDE SEQUENCE</scope>
    <source>
        <tissue evidence="2">Shoot tissue taken approximately 20 cm above the soil surface</tissue>
    </source>
</reference>
<sequence>MGNRRMLLLLICMLTVGHFKSTNRLLDTVGG</sequence>
<proteinExistence type="predicted"/>
<evidence type="ECO:0000256" key="1">
    <source>
        <dbReference type="SAM" id="SignalP"/>
    </source>
</evidence>
<keyword evidence="1" id="KW-0732">Signal</keyword>
<reference evidence="2" key="2">
    <citation type="journal article" date="2015" name="Data Brief">
        <title>Shoot transcriptome of the giant reed, Arundo donax.</title>
        <authorList>
            <person name="Barrero R.A."/>
            <person name="Guerrero F.D."/>
            <person name="Moolhuijzen P."/>
            <person name="Goolsby J.A."/>
            <person name="Tidwell J."/>
            <person name="Bellgard S.E."/>
            <person name="Bellgard M.I."/>
        </authorList>
    </citation>
    <scope>NUCLEOTIDE SEQUENCE</scope>
    <source>
        <tissue evidence="2">Shoot tissue taken approximately 20 cm above the soil surface</tissue>
    </source>
</reference>
<feature type="signal peptide" evidence="1">
    <location>
        <begin position="1"/>
        <end position="21"/>
    </location>
</feature>
<name>A0A0A9BZ89_ARUDO</name>